<dbReference type="GO" id="GO:0016788">
    <property type="term" value="F:hydrolase activity, acting on ester bonds"/>
    <property type="evidence" value="ECO:0007669"/>
    <property type="project" value="InterPro"/>
</dbReference>
<protein>
    <submittedName>
        <fullName evidence="7">Succinylglutamate desuccinylase</fullName>
    </submittedName>
</protein>
<dbReference type="InterPro" id="IPR053138">
    <property type="entry name" value="N-alpha-Ac-DABA_deacetylase"/>
</dbReference>
<feature type="chain" id="PRO_5031480001" evidence="5">
    <location>
        <begin position="25"/>
        <end position="350"/>
    </location>
</feature>
<reference evidence="7 8" key="1">
    <citation type="journal article" date="2019" name="Mar. Drugs">
        <title>Comparative Genomics and CAZyme Genome Repertoires of Marine Zobellia amurskyensis KMM 3526(T) and Zobellia laminariae KMM 3676(T).</title>
        <authorList>
            <person name="Chernysheva N."/>
            <person name="Bystritskaya E."/>
            <person name="Stenkova A."/>
            <person name="Golovkin I."/>
            <person name="Nedashkovskaya O."/>
            <person name="Isaeva M."/>
        </authorList>
    </citation>
    <scope>NUCLEOTIDE SEQUENCE [LARGE SCALE GENOMIC DNA]</scope>
    <source>
        <strain evidence="7 8">KMM 3526</strain>
    </source>
</reference>
<dbReference type="EMBL" id="RCNR01000082">
    <property type="protein sequence ID" value="MUH38278.1"/>
    <property type="molecule type" value="Genomic_DNA"/>
</dbReference>
<dbReference type="GO" id="GO:0046872">
    <property type="term" value="F:metal ion binding"/>
    <property type="evidence" value="ECO:0007669"/>
    <property type="project" value="UniProtKB-KW"/>
</dbReference>
<organism evidence="7 8">
    <name type="scientific">Zobellia amurskyensis</name>
    <dbReference type="NCBI Taxonomy" id="248905"/>
    <lineage>
        <taxon>Bacteria</taxon>
        <taxon>Pseudomonadati</taxon>
        <taxon>Bacteroidota</taxon>
        <taxon>Flavobacteriia</taxon>
        <taxon>Flavobacteriales</taxon>
        <taxon>Flavobacteriaceae</taxon>
        <taxon>Zobellia</taxon>
    </lineage>
</organism>
<keyword evidence="3" id="KW-0378">Hydrolase</keyword>
<dbReference type="InterPro" id="IPR055438">
    <property type="entry name" value="AstE_AspA_cat"/>
</dbReference>
<dbReference type="AlphaFoldDB" id="A0A7X2ZXM5"/>
<dbReference type="SUPFAM" id="SSF53187">
    <property type="entry name" value="Zn-dependent exopeptidases"/>
    <property type="match status" value="1"/>
</dbReference>
<dbReference type="RefSeq" id="WP_155601331.1">
    <property type="nucleotide sequence ID" value="NZ_RCNR01000082.1"/>
</dbReference>
<dbReference type="Pfam" id="PF24827">
    <property type="entry name" value="AstE_AspA_cat"/>
    <property type="match status" value="1"/>
</dbReference>
<proteinExistence type="predicted"/>
<dbReference type="OrthoDB" id="9782876at2"/>
<dbReference type="GO" id="GO:0016811">
    <property type="term" value="F:hydrolase activity, acting on carbon-nitrogen (but not peptide) bonds, in linear amides"/>
    <property type="evidence" value="ECO:0007669"/>
    <property type="project" value="InterPro"/>
</dbReference>
<keyword evidence="5" id="KW-0732">Signal</keyword>
<comment type="caution">
    <text evidence="7">The sequence shown here is derived from an EMBL/GenBank/DDBJ whole genome shotgun (WGS) entry which is preliminary data.</text>
</comment>
<evidence type="ECO:0000256" key="2">
    <source>
        <dbReference type="ARBA" id="ARBA00022723"/>
    </source>
</evidence>
<dbReference type="Proteomes" id="UP000540519">
    <property type="component" value="Unassembled WGS sequence"/>
</dbReference>
<evidence type="ECO:0000256" key="4">
    <source>
        <dbReference type="ARBA" id="ARBA00022833"/>
    </source>
</evidence>
<accession>A0A7X2ZXM5</accession>
<keyword evidence="8" id="KW-1185">Reference proteome</keyword>
<dbReference type="InterPro" id="IPR043795">
    <property type="entry name" value="N-alpha-Ac-DABA-like"/>
</dbReference>
<evidence type="ECO:0000313" key="7">
    <source>
        <dbReference type="EMBL" id="MUH38278.1"/>
    </source>
</evidence>
<keyword evidence="2" id="KW-0479">Metal-binding</keyword>
<keyword evidence="4" id="KW-0862">Zinc</keyword>
<evidence type="ECO:0000313" key="8">
    <source>
        <dbReference type="Proteomes" id="UP000540519"/>
    </source>
</evidence>
<evidence type="ECO:0000259" key="6">
    <source>
        <dbReference type="Pfam" id="PF24827"/>
    </source>
</evidence>
<name>A0A7X2ZXM5_9FLAO</name>
<gene>
    <name evidence="7" type="ORF">D9O36_20710</name>
</gene>
<dbReference type="PANTHER" id="PTHR37326:SF1">
    <property type="entry name" value="BLL3975 PROTEIN"/>
    <property type="match status" value="1"/>
</dbReference>
<dbReference type="PANTHER" id="PTHR37326">
    <property type="entry name" value="BLL3975 PROTEIN"/>
    <property type="match status" value="1"/>
</dbReference>
<sequence length="350" mass="38183">MIRTQITKLALALVLTLGTLPLRAQDNFKDAFAEGSVPFTKNIRVTLTDAQNHTASVPITILKGKKEGPVFTILSGVHGFEYPPIIAAQELIQEIDVDRLTGTVIIVPIANTASFFSRTPFNNPLDNVNLNRAFPGDAAGSITQRIAAMFTTDIIPVSDVLLDIHGGDASEDLLPFVCYYNNEQKPEQTQLARRLSIASGFQYMVTYPYTLKDSEPAQYAFKQAVQDGKTALSIESGKLGNVQKEAVASIKKGVYHMLHEMNMYETNGSPTKPIELNGQVYVKADTKGVFYSDLKAGDSVKKGDILGHTKDEFGNIIGKIKAPRSGIILYKIGTPPVNVGETVFCIGYNH</sequence>
<feature type="signal peptide" evidence="5">
    <location>
        <begin position="1"/>
        <end position="24"/>
    </location>
</feature>
<comment type="cofactor">
    <cofactor evidence="1">
        <name>Zn(2+)</name>
        <dbReference type="ChEBI" id="CHEBI:29105"/>
    </cofactor>
</comment>
<dbReference type="Gene3D" id="3.40.630.10">
    <property type="entry name" value="Zn peptidases"/>
    <property type="match status" value="1"/>
</dbReference>
<feature type="domain" description="Succinylglutamate desuccinylase/Aspartoacylase catalytic" evidence="6">
    <location>
        <begin position="69"/>
        <end position="259"/>
    </location>
</feature>
<evidence type="ECO:0000256" key="5">
    <source>
        <dbReference type="SAM" id="SignalP"/>
    </source>
</evidence>
<evidence type="ECO:0000256" key="1">
    <source>
        <dbReference type="ARBA" id="ARBA00001947"/>
    </source>
</evidence>
<evidence type="ECO:0000256" key="3">
    <source>
        <dbReference type="ARBA" id="ARBA00022801"/>
    </source>
</evidence>
<dbReference type="PIRSF" id="PIRSF039012">
    <property type="entry name" value="ASP"/>
    <property type="match status" value="1"/>
</dbReference>